<dbReference type="Pfam" id="PF13614">
    <property type="entry name" value="AAA_31"/>
    <property type="match status" value="1"/>
</dbReference>
<dbReference type="CDD" id="cd02042">
    <property type="entry name" value="ParAB_family"/>
    <property type="match status" value="1"/>
</dbReference>
<dbReference type="InterPro" id="IPR050678">
    <property type="entry name" value="DNA_Partitioning_ATPase"/>
</dbReference>
<dbReference type="PIRSF" id="PIRSF009320">
    <property type="entry name" value="Nuc_binding_HP_1000"/>
    <property type="match status" value="1"/>
</dbReference>
<dbReference type="InterPro" id="IPR027417">
    <property type="entry name" value="P-loop_NTPase"/>
</dbReference>
<dbReference type="EMBL" id="JACDQQ010001214">
    <property type="protein sequence ID" value="MBA0085794.1"/>
    <property type="molecule type" value="Genomic_DNA"/>
</dbReference>
<dbReference type="PANTHER" id="PTHR13696:SF52">
    <property type="entry name" value="PARA FAMILY PROTEIN CT_582"/>
    <property type="match status" value="1"/>
</dbReference>
<dbReference type="Proteomes" id="UP000567293">
    <property type="component" value="Unassembled WGS sequence"/>
</dbReference>
<dbReference type="Gene3D" id="3.40.50.300">
    <property type="entry name" value="P-loop containing nucleotide triphosphate hydrolases"/>
    <property type="match status" value="1"/>
</dbReference>
<dbReference type="SUPFAM" id="SSF52540">
    <property type="entry name" value="P-loop containing nucleoside triphosphate hydrolases"/>
    <property type="match status" value="1"/>
</dbReference>
<evidence type="ECO:0000313" key="2">
    <source>
        <dbReference type="EMBL" id="MBA0085794.1"/>
    </source>
</evidence>
<dbReference type="FunFam" id="3.40.50.300:FF:000285">
    <property type="entry name" value="Sporulation initiation inhibitor Soj"/>
    <property type="match status" value="1"/>
</dbReference>
<reference evidence="2" key="1">
    <citation type="submission" date="2020-06" db="EMBL/GenBank/DDBJ databases">
        <title>Legume-microbial interactions unlock mineral nutrients during tropical forest succession.</title>
        <authorList>
            <person name="Epihov D.Z."/>
        </authorList>
    </citation>
    <scope>NUCLEOTIDE SEQUENCE [LARGE SCALE GENOMIC DNA]</scope>
    <source>
        <strain evidence="2">Pan2503</strain>
    </source>
</reference>
<sequence>MARIIAIANQKGGVGKTTTAVNLSACLAAAHQPTLLVDCDSQANSTAAIGFAKDPSRHTLYHSLISNEPFDRIVQKSQVEGLDVIPADKNLAGAAVELVSAEEREYRLRGALKAMEDKYNFIIMDCPPALDLLTLNALCAAGSVLVPIQCEYLALEGVSELLDTLMRIRRTLNPNLEIEGILLTMYDERTTLSRQVASDLHTFFGQQIFKSIIPRNVRLAEAPSFGKPIILYDPHSKGAEGYTHLAKEVISNGEKRTGTGTRSAHTGT</sequence>
<evidence type="ECO:0000313" key="3">
    <source>
        <dbReference type="Proteomes" id="UP000567293"/>
    </source>
</evidence>
<proteinExistence type="predicted"/>
<comment type="caution">
    <text evidence="2">The sequence shown here is derived from an EMBL/GenBank/DDBJ whole genome shotgun (WGS) entry which is preliminary data.</text>
</comment>
<gene>
    <name evidence="2" type="ORF">HRJ53_12420</name>
</gene>
<protein>
    <submittedName>
        <fullName evidence="2">ParA family protein</fullName>
    </submittedName>
</protein>
<name>A0A7V8NQQ0_9BACT</name>
<feature type="domain" description="AAA" evidence="1">
    <location>
        <begin position="3"/>
        <end position="178"/>
    </location>
</feature>
<evidence type="ECO:0000259" key="1">
    <source>
        <dbReference type="Pfam" id="PF13614"/>
    </source>
</evidence>
<dbReference type="InterPro" id="IPR025669">
    <property type="entry name" value="AAA_dom"/>
</dbReference>
<dbReference type="AlphaFoldDB" id="A0A7V8NQQ0"/>
<dbReference type="PANTHER" id="PTHR13696">
    <property type="entry name" value="P-LOOP CONTAINING NUCLEOSIDE TRIPHOSPHATE HYDROLASE"/>
    <property type="match status" value="1"/>
</dbReference>
<organism evidence="2 3">
    <name type="scientific">Candidatus Acidiferrum panamense</name>
    <dbReference type="NCBI Taxonomy" id="2741543"/>
    <lineage>
        <taxon>Bacteria</taxon>
        <taxon>Pseudomonadati</taxon>
        <taxon>Acidobacteriota</taxon>
        <taxon>Terriglobia</taxon>
        <taxon>Candidatus Acidiferrales</taxon>
        <taxon>Candidatus Acidiferrum</taxon>
    </lineage>
</organism>
<keyword evidence="3" id="KW-1185">Reference proteome</keyword>
<accession>A0A7V8NQQ0</accession>